<comment type="caution">
    <text evidence="1">The sequence shown here is derived from an EMBL/GenBank/DDBJ whole genome shotgun (WGS) entry which is preliminary data.</text>
</comment>
<evidence type="ECO:0000313" key="2">
    <source>
        <dbReference type="Proteomes" id="UP000050488"/>
    </source>
</evidence>
<sequence>MEAMSTPSAHIRSEFQPAIDEFLKDLSTFVSGDYLQEEEKELWDQPFDPTALEELRSILGTLLDRVEGEPPEAVPVFLRATIEELHAFNEKHHCAVLEPEEYAELNDLFRALARGAGVAEEELHDLPILE</sequence>
<proteinExistence type="predicted"/>
<gene>
    <name evidence="1" type="ORF">Clow_01892</name>
</gene>
<dbReference type="AlphaFoldDB" id="A0A0Q0YTQ4"/>
<organism evidence="1 2">
    <name type="scientific">Corynebacterium lowii</name>
    <dbReference type="NCBI Taxonomy" id="1544413"/>
    <lineage>
        <taxon>Bacteria</taxon>
        <taxon>Bacillati</taxon>
        <taxon>Actinomycetota</taxon>
        <taxon>Actinomycetes</taxon>
        <taxon>Mycobacteriales</taxon>
        <taxon>Corynebacteriaceae</taxon>
        <taxon>Corynebacterium</taxon>
    </lineage>
</organism>
<name>A0A0Q0YTQ4_9CORY</name>
<evidence type="ECO:0000313" key="1">
    <source>
        <dbReference type="EMBL" id="KQB85759.1"/>
    </source>
</evidence>
<dbReference type="STRING" id="1544413.Clow_01892"/>
<reference evidence="1 2" key="1">
    <citation type="submission" date="2015-10" db="EMBL/GenBank/DDBJ databases">
        <title>Corynebacteirum lowii and Corynebacterium oculi species nova, derived from human clinical disease and and emended description of Corynebacterium mastiditis.</title>
        <authorList>
            <person name="Bernard K."/>
            <person name="Pacheco A.L."/>
            <person name="Mcdougall C."/>
            <person name="Burtx T."/>
            <person name="Weibe D."/>
            <person name="Tyler S."/>
            <person name="Olson A.B."/>
            <person name="Cnockaert M."/>
            <person name="Eguchi H."/>
            <person name="Kuwahara T."/>
            <person name="Nakayama-Imaohji H."/>
            <person name="Boudewijins M."/>
            <person name="Van Hoecke F."/>
            <person name="Bernier A.-M."/>
            <person name="Vandamme P."/>
        </authorList>
    </citation>
    <scope>NUCLEOTIDE SEQUENCE [LARGE SCALE GENOMIC DNA]</scope>
    <source>
        <strain evidence="1 2">NML 130206</strain>
    </source>
</reference>
<dbReference type="PATRIC" id="fig|1544413.3.peg.1896"/>
<dbReference type="Proteomes" id="UP000050488">
    <property type="component" value="Unassembled WGS sequence"/>
</dbReference>
<keyword evidence="2" id="KW-1185">Reference proteome</keyword>
<protein>
    <submittedName>
        <fullName evidence="1">Uncharacterized protein</fullName>
    </submittedName>
</protein>
<dbReference type="EMBL" id="LKEV01000006">
    <property type="protein sequence ID" value="KQB85759.1"/>
    <property type="molecule type" value="Genomic_DNA"/>
</dbReference>
<accession>A0A0Q0YTQ4</accession>